<evidence type="ECO:0000313" key="5">
    <source>
        <dbReference type="EMBL" id="CAN96736.1"/>
    </source>
</evidence>
<evidence type="ECO:0000259" key="4">
    <source>
        <dbReference type="Pfam" id="PF17954"/>
    </source>
</evidence>
<feature type="domain" description="Pirin N-terminal" evidence="3">
    <location>
        <begin position="38"/>
        <end position="145"/>
    </location>
</feature>
<evidence type="ECO:0000256" key="2">
    <source>
        <dbReference type="RuleBase" id="RU003457"/>
    </source>
</evidence>
<evidence type="ECO:0000313" key="6">
    <source>
        <dbReference type="Proteomes" id="UP000002139"/>
    </source>
</evidence>
<dbReference type="InterPro" id="IPR011051">
    <property type="entry name" value="RmlC_Cupin_sf"/>
</dbReference>
<evidence type="ECO:0000259" key="3">
    <source>
        <dbReference type="Pfam" id="PF02678"/>
    </source>
</evidence>
<dbReference type="eggNOG" id="COG1741">
    <property type="taxonomic scope" value="Bacteria"/>
</dbReference>
<gene>
    <name evidence="5" type="ordered locus">sce6567</name>
</gene>
<dbReference type="HOGENOM" id="CLU_064194_2_2_7"/>
<dbReference type="AlphaFoldDB" id="A9GPC9"/>
<dbReference type="PANTHER" id="PTHR43212:SF3">
    <property type="entry name" value="QUERCETIN 2,3-DIOXYGENASE"/>
    <property type="match status" value="1"/>
</dbReference>
<dbReference type="PANTHER" id="PTHR43212">
    <property type="entry name" value="QUERCETIN 2,3-DIOXYGENASE"/>
    <property type="match status" value="1"/>
</dbReference>
<name>A9GPC9_SORC5</name>
<dbReference type="STRING" id="448385.sce6567"/>
<dbReference type="Pfam" id="PF02678">
    <property type="entry name" value="Pirin"/>
    <property type="match status" value="1"/>
</dbReference>
<dbReference type="InterPro" id="IPR003829">
    <property type="entry name" value="Pirin_N_dom"/>
</dbReference>
<dbReference type="CDD" id="cd02910">
    <property type="entry name" value="cupin_Yhhw_N"/>
    <property type="match status" value="1"/>
</dbReference>
<dbReference type="EMBL" id="AM746676">
    <property type="protein sequence ID" value="CAN96736.1"/>
    <property type="molecule type" value="Genomic_DNA"/>
</dbReference>
<evidence type="ECO:0000256" key="1">
    <source>
        <dbReference type="ARBA" id="ARBA00008416"/>
    </source>
</evidence>
<protein>
    <recommendedName>
        <fullName evidence="7">Quercetin 2,3-dioxygenase</fullName>
    </recommendedName>
</protein>
<reference evidence="5 6" key="1">
    <citation type="journal article" date="2007" name="Nat. Biotechnol.">
        <title>Complete genome sequence of the myxobacterium Sorangium cellulosum.</title>
        <authorList>
            <person name="Schneiker S."/>
            <person name="Perlova O."/>
            <person name="Kaiser O."/>
            <person name="Gerth K."/>
            <person name="Alici A."/>
            <person name="Altmeyer M.O."/>
            <person name="Bartels D."/>
            <person name="Bekel T."/>
            <person name="Beyer S."/>
            <person name="Bode E."/>
            <person name="Bode H.B."/>
            <person name="Bolten C.J."/>
            <person name="Choudhuri J.V."/>
            <person name="Doss S."/>
            <person name="Elnakady Y.A."/>
            <person name="Frank B."/>
            <person name="Gaigalat L."/>
            <person name="Goesmann A."/>
            <person name="Groeger C."/>
            <person name="Gross F."/>
            <person name="Jelsbak L."/>
            <person name="Jelsbak L."/>
            <person name="Kalinowski J."/>
            <person name="Kegler C."/>
            <person name="Knauber T."/>
            <person name="Konietzny S."/>
            <person name="Kopp M."/>
            <person name="Krause L."/>
            <person name="Krug D."/>
            <person name="Linke B."/>
            <person name="Mahmud T."/>
            <person name="Martinez-Arias R."/>
            <person name="McHardy A.C."/>
            <person name="Merai M."/>
            <person name="Meyer F."/>
            <person name="Mormann S."/>
            <person name="Munoz-Dorado J."/>
            <person name="Perez J."/>
            <person name="Pradella S."/>
            <person name="Rachid S."/>
            <person name="Raddatz G."/>
            <person name="Rosenau F."/>
            <person name="Rueckert C."/>
            <person name="Sasse F."/>
            <person name="Scharfe M."/>
            <person name="Schuster S.C."/>
            <person name="Suen G."/>
            <person name="Treuner-Lange A."/>
            <person name="Velicer G.J."/>
            <person name="Vorholter F.-J."/>
            <person name="Weissman K.J."/>
            <person name="Welch R.D."/>
            <person name="Wenzel S.C."/>
            <person name="Whitworth D.E."/>
            <person name="Wilhelm S."/>
            <person name="Wittmann C."/>
            <person name="Bloecker H."/>
            <person name="Puehler A."/>
            <person name="Mueller R."/>
        </authorList>
    </citation>
    <scope>NUCLEOTIDE SEQUENCE [LARGE SCALE GENOMIC DNA]</scope>
    <source>
        <strain evidence="6">So ce56</strain>
    </source>
</reference>
<organism evidence="5 6">
    <name type="scientific">Sorangium cellulosum (strain So ce56)</name>
    <name type="common">Polyangium cellulosum (strain So ce56)</name>
    <dbReference type="NCBI Taxonomy" id="448385"/>
    <lineage>
        <taxon>Bacteria</taxon>
        <taxon>Pseudomonadati</taxon>
        <taxon>Myxococcota</taxon>
        <taxon>Polyangia</taxon>
        <taxon>Polyangiales</taxon>
        <taxon>Polyangiaceae</taxon>
        <taxon>Sorangium</taxon>
    </lineage>
</organism>
<dbReference type="Proteomes" id="UP000002139">
    <property type="component" value="Chromosome"/>
</dbReference>
<dbReference type="KEGG" id="scl:sce6567"/>
<dbReference type="InterPro" id="IPR014710">
    <property type="entry name" value="RmlC-like_jellyroll"/>
</dbReference>
<accession>A9GPC9</accession>
<feature type="domain" description="Quercetin 2,3-dioxygenase C-terminal cupin" evidence="4">
    <location>
        <begin position="172"/>
        <end position="263"/>
    </location>
</feature>
<dbReference type="InterPro" id="IPR041602">
    <property type="entry name" value="Quercetinase_C"/>
</dbReference>
<proteinExistence type="inferred from homology"/>
<dbReference type="InterPro" id="IPR012093">
    <property type="entry name" value="Pirin"/>
</dbReference>
<evidence type="ECO:0008006" key="7">
    <source>
        <dbReference type="Google" id="ProtNLM"/>
    </source>
</evidence>
<sequence length="264" mass="28804">MVPIRTMPIHKMDRRAHAEFMANSTSSMVIRRSGERGYADHGWLQSFHTFSFADYQDPEHMGFRALRVINDDRVAPSRGFGMHPHQNMEIVTYVLEGELAHKDSMGNGSIIRPGEVQRMSAGTGVYHSEHNTSKAGATHLLQIWIVPDRRGYTPSYEQKAFSKEERQGKLRLVASQDGREGSVTVHQDVSLFAGLFGQGEEARYELPAGRNAWVHVARGSVELNGTLLEAGDAAAIGAPGAGGAGQSLHLVGKGAGEVLLFDLA</sequence>
<dbReference type="SUPFAM" id="SSF51182">
    <property type="entry name" value="RmlC-like cupins"/>
    <property type="match status" value="1"/>
</dbReference>
<keyword evidence="6" id="KW-1185">Reference proteome</keyword>
<comment type="similarity">
    <text evidence="1 2">Belongs to the pirin family.</text>
</comment>
<dbReference type="Gene3D" id="2.60.120.10">
    <property type="entry name" value="Jelly Rolls"/>
    <property type="match status" value="2"/>
</dbReference>
<dbReference type="Pfam" id="PF17954">
    <property type="entry name" value="Pirin_C_2"/>
    <property type="match status" value="1"/>
</dbReference>